<feature type="coiled-coil region" evidence="7">
    <location>
        <begin position="1764"/>
        <end position="1909"/>
    </location>
</feature>
<dbReference type="PROSITE" id="PS00020">
    <property type="entry name" value="ACTININ_2"/>
    <property type="match status" value="1"/>
</dbReference>
<reference evidence="10" key="2">
    <citation type="submission" date="2025-08" db="UniProtKB">
        <authorList>
            <consortium name="Ensembl"/>
        </authorList>
    </citation>
    <scope>IDENTIFICATION</scope>
</reference>
<evidence type="ECO:0000256" key="3">
    <source>
        <dbReference type="ARBA" id="ARBA00022737"/>
    </source>
</evidence>
<evidence type="ECO:0000256" key="7">
    <source>
        <dbReference type="SAM" id="Coils"/>
    </source>
</evidence>
<evidence type="ECO:0000256" key="5">
    <source>
        <dbReference type="ARBA" id="ARBA00023203"/>
    </source>
</evidence>
<dbReference type="InterPro" id="IPR018159">
    <property type="entry name" value="Spectrin/alpha-actinin"/>
</dbReference>
<dbReference type="Gene3D" id="1.20.58.60">
    <property type="match status" value="13"/>
</dbReference>
<dbReference type="SMART" id="SM00033">
    <property type="entry name" value="CH"/>
    <property type="match status" value="2"/>
</dbReference>
<keyword evidence="7" id="KW-0175">Coiled coil</keyword>
<feature type="coiled-coil region" evidence="7">
    <location>
        <begin position="3246"/>
        <end position="3273"/>
    </location>
</feature>
<feature type="coiled-coil region" evidence="7">
    <location>
        <begin position="4572"/>
        <end position="4599"/>
    </location>
</feature>
<dbReference type="FunFam" id="1.20.58.60:FF:000174">
    <property type="entry name" value="Spectrin repeat-containing, nuclear envelope 2"/>
    <property type="match status" value="1"/>
</dbReference>
<keyword evidence="6" id="KW-0539">Nucleus</keyword>
<evidence type="ECO:0000259" key="9">
    <source>
        <dbReference type="PROSITE" id="PS50021"/>
    </source>
</evidence>
<accession>A0A8B9SPI8</accession>
<feature type="compositionally biased region" description="Low complexity" evidence="8">
    <location>
        <begin position="1943"/>
        <end position="1958"/>
    </location>
</feature>
<evidence type="ECO:0000256" key="8">
    <source>
        <dbReference type="SAM" id="MobiDB-lite"/>
    </source>
</evidence>
<feature type="region of interest" description="Disordered" evidence="8">
    <location>
        <begin position="1936"/>
        <end position="1960"/>
    </location>
</feature>
<feature type="coiled-coil region" evidence="7">
    <location>
        <begin position="1229"/>
        <end position="1256"/>
    </location>
</feature>
<feature type="coiled-coil region" evidence="7">
    <location>
        <begin position="3118"/>
        <end position="3173"/>
    </location>
</feature>
<feature type="coiled-coil region" evidence="7">
    <location>
        <begin position="2518"/>
        <end position="2545"/>
    </location>
</feature>
<feature type="coiled-coil region" evidence="7">
    <location>
        <begin position="2811"/>
        <end position="2845"/>
    </location>
</feature>
<sequence length="5892" mass="680351">KKTFTTWINSILSKHTPPSVISDLYTDIQQGHMLLDLLEVLSGQHLPREKGFNTFQCRSNIENALTFLRSKSLKLINIHVADIIEGKPSIVLGLIWTIIFHFHIEELARTLACTYNQPSLDCSSTVDSSPKASRSAKKSAKIKERWKISATKALLLWAKDQCSLHGSISVTDFKSSWRSGLPFLAIINALRPGLVDLEKAKARSNRENLDEAFRIAELELNIPRLLEPEDIDIMNPDEKSIMTYVAQFLQYSRNMPETEDMQGKLTEAVSWLAAQGKKLTKLLMDTENETHYQKYKEMMSFMEAFNQEKKAFLPLLSSKRSEAELSEGQQQMREEWSKLVAQINEWKAELDQMLPPPLDGIEAWLQEVEHLQAEDLPDLQDPFKAMSLFREIIVIFKGLMDCFDSHLDTLQSFENKDEKNMPLVVPEKLEEMKRRLNNTCFTNSNTLLEYHYGLCSAIANEVMLKLNIWDIKYGTKESVESLLENWNNFVEEKRLETQLETATHICEDLKNKTGDPQEINKLFKMVESKISMCRDYIANVNSTLQKVLSSWSNYTENLHSLKTWLDEKRNEHPKEIPAEILASWNSVHGSLNEAGNYLIEVSKEQVGSNIAKELKKLNRRWAKFIKRTHFVSHQFHTTLSTSKSTDTVEKARELPGSVEKIEELLGGVDSWAAEVGCLLGEIGHKSLAARGTSCQEQVAAAEEILQSLMQNASDQVSQQHSHTTGLQARVKEARDKIEVNRLHLVLFIFLYGAFLQEAFNALDNKVLDKFLKAAEQLKNISSDQEKLVVEEKSKDVRKRWEAVHHEIMSYVQLMIEREKKKFNTTLKKINKQLGKEKKFLSMDKTKGLLKEHEVPDPLLFCSPTSLSECSLSFLLLTNSLRTALEIVLPIENESILLRELDQRLNKKDIQQFNLMNSDLAYRELKELQRSILNQIEVCKQLENLDSSARDEFNPIDLQAASKIMFYYQNQLEEMSHKMQIRETVLKDLEAFMASLRKIQSSIRRLTDSSGQPEIQEKVLREAAQEVSHMAKEAKCLDERLKAVDICLEDAECGGETWCEKLVLNLSEELTMTCGHSSDQMLTEENDLYKIFSTRNCELLKNIQDLRDRINKIGLKDPTIPAIQQRVKSLTELEKELDCAAVEMKSMREITNKLLQMKEEKAEEANEQCRVTERLWEDTKLLLAECQEQCARALELLKQYQSCKSSLTSIIQKLEIVLAQQNSYMGKENLNRLITKIEEAKEEFHDHSEDVDKINQICKNLQFQLNKMRSFEEPPFENEANIIVDRWLDINEKTENYCDNLGRAQALWDKLLNLSGTIDAWANAELKNIEDHCLTEEDLTQLKACLRVQEQKLQKFDNTVAEIEELLNSNEPPLELQVIRSSVVQKMELIKDLLSMKQHTSELAVNTAELKGDLDLAKTQIGMTESLLKALSPSDTLEIFTKLEEIHQKILQQKHHVTLLQEETDCPDVDELNKQLKCVTDLFNKKKDVFQDHFIGVLNRQCKNFNDWFSSTQLSLKDCFEPSETKQVLEERQQRLKHFLTSDGKDRDIQEVKTLLNKVKHYLPKASINQLNSRVRDQEAELQRLISKCQKQEKELGASLQQLSSLEESSIVLEEWLITQEEKLQETEKDETKLEDLYKTLLMQREEFDSLAQLANSLKEAGLTEDGTILETSGLISRYHTLVTNVSEMVGNSEGQEVEGQHFEELAQDMSSCIKRLEKAVNNLRSQESELPPDERSNQIKEITALKNAGDVKIQSMVALGETLMRNEKIKKPEVQQTISELKNQWESTCQLATEYRSPQEQLQLTREQYEQSKESLRLALNELKKEQEEMGFALQPGLQEKQAQLTSYAHLLQKAEDLTSQFNELESQDHLQSCTENPYFTEESWLELKHQHENLLSQLQTTVQTLERHVQEHQQFQDMVTGLSTELKTLSEKLADCGSPAMEQPSSEQKQLKSQEQQAPLSRFEDTLKKILVLAEAVKQSTSSPGQKFIKDEIETLQSEHRSLEERLENVKQKEENIFSEALELKDELADEIQMEDKTDTMLEREIQVTSDTPVATEESFTTVEFKECLEMHNVSIVLTVMTVEDLLKRHLSLKCLLYIASYTAFLTSLNLMNTEYFEEEQKVNELKNEVAELDIVLINEQLKELENLQTELETWKAKSLSQEACPNATGSNSEELQTPEPVVPCWDRLLQELDAVKAVKQQQYSLVNEYQKNLSAAQSSMKNLSTEKDNIKMGPMNNTVLLEKIKACVQALHKERDVLNQLKAQQESLSQHLTCMDKVLTASQMKQLEQWWQHMEQTVQKKHDQVVAEINEFNLLMNKAQDIQRLIQEQYLQTELHSSAGEKVNYPVVWTTELQDIKHGLSLLKRRIELQMKRIWSDQEKMALENCIHDLQNKLETLSEQRTPQEDVQITGPALKKQEIMNKLKENISWVKDSLSSLDQKAALFPSDVKSQIRNCELMRTEVLDREPVIESLDKELQHIIPSLKPEEISDMTFLLQALQNSYKALVLKSVQRLQHLELQLEERQRLTAEIEKVHCQLRNAETLARLDMNQNSTWSELADQQAILKEILKDIQEIDGLISSHCKESQVMAGELSLSEQLFLIDQLRSLKNRARKTQRQIQNKCHEVGKKIAVYREFAEGITSLQQDLNDLQCGEVNLEDKLLGATQEVKNKCKALKEKVVCFQSNLSQMMKYKEIFECIGLNWDSQQLDELHELQTQFLKIKNKIKGKLIHFDNVVREWDNLHSLLNEIWTMTSTVRKEASKLHDSSSSSPAENLVSAQILLQTVQQILYLTQEVENQINKNEVFDIPFKESKRQEIQSLKKDVEELIQLLQNLISSLQCVNKEDIQNEIERIFHTIKHIQLELQQPLLVDMKMMQFEKMRWEAIQNMMTAEFSAIKYLMEKERENEEEKSLAADTETKLKTLQDHELQLKTDIASRVVSTFNKTQVYSATAELSTSDEACQTPQWKQEGFDSAVADIEKLGSKLKNLLKPEDKINLENTLRELVNKSLALREKVQRKEADERRYFEKYKRYTESKDKVRDDLNKLEKMLMQSLSQIPMSYKEALENLEESKILVSNIDSAEDDLVKLRQISGELMRLRKGNDRALGRIVTALWENWLCLLEAAKELEINCEELKQEWKFISEELERETIILDKLQEEQPESLKEKEKANREELVELLDFVNSFEENINRQQLLLLLLLHRIKNILNTSENTEAEAVLPALCEIKTMQDRCKKLYEKTQEHKDLVQSEMQERKKINEEISAVKNALQNAASMLDQDAGGKSGQLEEVQSVIGKESQTLKDIMEKLRIKYSEMYTIVPAEIEAQLEDCKQTLQDLEDKVSFEILQSSPQYVLKRKAETINNGLQAIEKMLQQKSENIAKAKEVQKQIWDMLDLWHYKLNELDAEVHDIVEQDSCHAQELMDILVTPLQQYQQVSQLAERRTAILNKAASKMEEYDELLKNMKVWIENTNCLLREDTQNDSAKSLHKYSDDLQMALEDSEQKQNLLHNVYLELEELTPVFETDSIMQQLNEADDQVAALQHEIAEILPQIQHVADELSAIESHVKVFEKDIVKMKTILSSEDLLEFSPKDQLKHGQVILDHVGPMQKTIVHIQSYEEALQLPGVKTQPFLVFRKARQLLRELKKLEKITKEKNELLEVIDLYLLILLLFIYLFILNMYHKSVKEEIIKLCQRKEDILTGMKNSMSGLHQCLQQEVPDLGDESPASEFAQTDSIGTNVSDQQVRVGKERKKKIDNCVFSCALLQTDTPPVLNATQCSPGKTGDSEEEVDGGRPEPETILQVCQAQVAELEQWLDKTKVSLGSDPQTPKMQQMVELQLGDCQVMLSEIEQKVLSLLEDCGNSAGHQQETEALSLKLKEVKCNLEKVQMMLQDKYNEEQVKQMNAMQSKNKSHGALMCCSNRRRVRAHHMKQGKEKSQSEMSDFAGTPTVEELKTYTVQLGDLSQEANVVHAQDNVAEEVSSNLDRKLFELLLAISRCLNNMEEMLNTSVLSTEEAAVQQVLYETLSIELQKLHADLSDKKDDLLKSITCAGGSTDVFCECFSNLQARLEQTQAATASRSNSMKAGLDHNSNYQKTDVCALELQNFENQVAKLRGYGERFQLPITLIQEVYKLEDVLDDMWRILKAKYVELNSPSISENQYEDLLRGFAELVAIGQEKVAQDAKQLTKSRAALQSYLENHKDFFHNLMTHMAFMQAFSEKVSPSILQKREKFWRELVNEVRLLEQKASQYGIHLESLLKEWTEFDDECLAFSKELEAVNSTLPSVNLVEETEERLMERIALLQQIKSSVDGKHARLYQMVKEGKKLLTAVSCPEITSQIRKLEEQWLSLTKKIGNELHRLQTLLQLLVSYNRDSEELMKWLDSAQQRMNFWKEQSLSVSQDLPTIRDNINSLFTFSKEVDEKSSLKSSVVSTANQLFHVKQADTAALRSSLAKFEQKWGELITQLPAIQEKLHQLQMEKLSSREAIAELMTWLDHVEQQKGHEEPVNSQSSAAHVRSLLQKYKEYMMEMNFKQWMVDFVNQSLLQMSTCDVESKRYERTEFAECLGEMNLRWHGLQASLSRKIQDLEHLLEDITENENKAQTLHNWLEAQSDRLRSLQTPESLMSAQNTLDDCKDLENQLATKSKMLDELIQTVALNESAEQSPEAAPFRIAELCEMRDNVVSQVAQLKTSMQSILEQWRVYDEIYAEVSLMMTRYLYCIDQCKPSVLSLEALKKQVKTLQFLQDELENSEESWAKFQVAASNLKKNCSPSFAEIINQKCTEANTRWSSVNEDITDQLRTAKAILQLWEPFDILCTEAAAKLQQHEEQCTQLLDAHMPEDNLVETLKQRIQDIKNLQHGLQNIVGCRSQISELADQIKQQAGTAAQAVLLEKLQPLQRASYLETMLQRKLDEFENHTLELAALSPSIESLNEASIKLPLSDFTLKKMQSLTRQWSQKTATALELCRSEFILTFCNFLGLLEQSWNCCEKQTKELESRLRELKDEVKDPLPVENEELYKAKEHMKVSLRKQEIEDRLNAWIVFNEKNKELCSWLVQMESKVLQTADVSIEDMIDKLQKVSSNTALLQLQPDTMFVCIYQDCMEEINLFSENKLHLKQMGDQLIKASNKTRVAEIDDKLNKINDRWQHLFDVIGARVKKLKETFAFIQLLDKNMSNLRTWLARIESELSKPVVYDICDDQEIQKRLAEQQDLQRDIEQHTAGVLRKERKKKKKKETWRLWQRFLDDYSRFEDWLKSAERTAASPNSSEVLYTHAKEELKKFEAFQRQVHERLTQLELINKQYRRLARENRTDSASKLKQMVHEGNQRWDNLQKRVAAILRRLKHFTNRRDEFEATRENILVWLTEMDLQLTNVEHFSKSNFDDKMRQLNGFQQEITLHTNKIDQLIVFGEQLIQKSEPLDATLIEDELEELHRYCQEGLDDEKETSENETDPEDSREIQNDLWHKKAIGDGPSSPQSLCHLMPPTQGHERSGCETPVSVDSIPLEWDHTGDVGGSSSHEDEEEATYYSALSGKSVSEAHPWHSPDSPVCRKHRYNQAEMVGNVLSSPETSTPYKPGYVSWRLCIIDRWELIQAQDLRNKLRMKQNLQQWQQLNSDLSDVSTWLDKTEEELEELQKAKPPTSMHEMEQRVKKLKDLLKAFDNYKAVVLSVNLSSKEFQKAESTEFKELQNRLRKVNLRWEKATHALNKWRKGLQQALLHCQEFHDQSQKLVLWLASADSRRNEAQITDPNADPHTILECQKELMQLEKELLEQQPKVNSLQELCSYLLLKLDGEDYIEAEEKVHVIGTKLKQLIEQVSHDLKTIQGNLVTFLPVPDDLDSGSYHPVTVKARRLQLHPGKQLRPFFLSYAAIYQWASTNLERRTIGLSSVGATSGVFQQC</sequence>
<dbReference type="InterPro" id="IPR001715">
    <property type="entry name" value="CH_dom"/>
</dbReference>
<keyword evidence="2" id="KW-0597">Phosphoprotein</keyword>
<keyword evidence="3" id="KW-0677">Repeat</keyword>
<comment type="subcellular location">
    <subcellularLocation>
        <location evidence="1">Nucleus membrane</location>
    </subcellularLocation>
</comment>
<feature type="region of interest" description="Disordered" evidence="8">
    <location>
        <begin position="5497"/>
        <end position="5518"/>
    </location>
</feature>
<dbReference type="Proteomes" id="UP000694400">
    <property type="component" value="Chromosome 5"/>
</dbReference>
<reference evidence="10" key="1">
    <citation type="submission" date="2019-08" db="EMBL/GenBank/DDBJ databases">
        <title>Three high-quality genomes provides insights into domestication of ducks.</title>
        <authorList>
            <person name="Hou Z.C."/>
            <person name="Zhu F."/>
            <person name="Yin Z.T."/>
            <person name="Zhang F."/>
        </authorList>
    </citation>
    <scope>NUCLEOTIDE SEQUENCE [LARGE SCALE GENOMIC DNA]</scope>
</reference>
<dbReference type="CDD" id="cd00176">
    <property type="entry name" value="SPEC"/>
    <property type="match status" value="3"/>
</dbReference>
<dbReference type="PANTHER" id="PTHR14514">
    <property type="entry name" value="PKA ANCHORING PROTEIN"/>
    <property type="match status" value="1"/>
</dbReference>
<reference evidence="10" key="3">
    <citation type="submission" date="2025-09" db="UniProtKB">
        <authorList>
            <consortium name="Ensembl"/>
        </authorList>
    </citation>
    <scope>IDENTIFICATION</scope>
</reference>
<feature type="coiled-coil region" evidence="7">
    <location>
        <begin position="2900"/>
        <end position="2927"/>
    </location>
</feature>
<dbReference type="PROSITE" id="PS50021">
    <property type="entry name" value="CH"/>
    <property type="match status" value="2"/>
</dbReference>
<keyword evidence="5" id="KW-0009">Actin-binding</keyword>
<dbReference type="GO" id="GO:0003779">
    <property type="term" value="F:actin binding"/>
    <property type="evidence" value="ECO:0007669"/>
    <property type="project" value="UniProtKB-KW"/>
</dbReference>
<feature type="region of interest" description="Disordered" evidence="8">
    <location>
        <begin position="3771"/>
        <end position="3790"/>
    </location>
</feature>
<dbReference type="SMART" id="SM00150">
    <property type="entry name" value="SPEC"/>
    <property type="match status" value="15"/>
</dbReference>
<dbReference type="GO" id="GO:0031965">
    <property type="term" value="C:nuclear membrane"/>
    <property type="evidence" value="ECO:0007669"/>
    <property type="project" value="UniProtKB-SubCell"/>
</dbReference>
<name>A0A8B9SPI8_ANAPL</name>
<evidence type="ECO:0000313" key="11">
    <source>
        <dbReference type="Proteomes" id="UP000694400"/>
    </source>
</evidence>
<evidence type="ECO:0000256" key="4">
    <source>
        <dbReference type="ARBA" id="ARBA00023136"/>
    </source>
</evidence>
<dbReference type="InterPro" id="IPR002017">
    <property type="entry name" value="Spectrin_repeat"/>
</dbReference>
<dbReference type="Gene3D" id="1.10.418.10">
    <property type="entry name" value="Calponin-like domain"/>
    <property type="match status" value="2"/>
</dbReference>
<dbReference type="FunFam" id="1.10.418.10:FF:000050">
    <property type="entry name" value="nesprin-2 isoform X2"/>
    <property type="match status" value="1"/>
</dbReference>
<dbReference type="SUPFAM" id="SSF46966">
    <property type="entry name" value="Spectrin repeat"/>
    <property type="match status" value="17"/>
</dbReference>
<dbReference type="Pfam" id="PF25034">
    <property type="entry name" value="Spectrin_SYNE1"/>
    <property type="match status" value="1"/>
</dbReference>
<feature type="coiled-coil region" evidence="7">
    <location>
        <begin position="2603"/>
        <end position="2661"/>
    </location>
</feature>
<dbReference type="FunFam" id="1.20.58.60:FF:000112">
    <property type="entry name" value="nesprin-1 isoform X4"/>
    <property type="match status" value="1"/>
</dbReference>
<organism evidence="10 11">
    <name type="scientific">Anas platyrhynchos</name>
    <name type="common">Mallard</name>
    <name type="synonym">Anas boschas</name>
    <dbReference type="NCBI Taxonomy" id="8839"/>
    <lineage>
        <taxon>Eukaryota</taxon>
        <taxon>Metazoa</taxon>
        <taxon>Chordata</taxon>
        <taxon>Craniata</taxon>
        <taxon>Vertebrata</taxon>
        <taxon>Euteleostomi</taxon>
        <taxon>Archelosauria</taxon>
        <taxon>Archosauria</taxon>
        <taxon>Dinosauria</taxon>
        <taxon>Saurischia</taxon>
        <taxon>Theropoda</taxon>
        <taxon>Coelurosauria</taxon>
        <taxon>Aves</taxon>
        <taxon>Neognathae</taxon>
        <taxon>Galloanserae</taxon>
        <taxon>Anseriformes</taxon>
        <taxon>Anatidae</taxon>
        <taxon>Anatinae</taxon>
        <taxon>Anas</taxon>
    </lineage>
</organism>
<dbReference type="InterPro" id="IPR036872">
    <property type="entry name" value="CH_dom_sf"/>
</dbReference>
<protein>
    <submittedName>
        <fullName evidence="10">Spectrin repeat containing nuclear envelope protein 2</fullName>
    </submittedName>
</protein>
<feature type="coiled-coil region" evidence="7">
    <location>
        <begin position="3318"/>
        <end position="3386"/>
    </location>
</feature>
<evidence type="ECO:0000256" key="2">
    <source>
        <dbReference type="ARBA" id="ARBA00022553"/>
    </source>
</evidence>
<feature type="coiled-coil region" evidence="7">
    <location>
        <begin position="2110"/>
        <end position="2159"/>
    </location>
</feature>
<dbReference type="Pfam" id="PF00435">
    <property type="entry name" value="Spectrin"/>
    <property type="match status" value="2"/>
</dbReference>
<keyword evidence="4" id="KW-0472">Membrane</keyword>
<feature type="region of interest" description="Disordered" evidence="8">
    <location>
        <begin position="5431"/>
        <end position="5451"/>
    </location>
</feature>
<dbReference type="FunFam" id="1.20.58.60:FF:000157">
    <property type="entry name" value="Nesprin-1 isoform 1"/>
    <property type="match status" value="1"/>
</dbReference>
<feature type="domain" description="Calponin-homology (CH)" evidence="9">
    <location>
        <begin position="1"/>
        <end position="103"/>
    </location>
</feature>
<dbReference type="Pfam" id="PF00307">
    <property type="entry name" value="CH"/>
    <property type="match status" value="2"/>
</dbReference>
<evidence type="ECO:0000256" key="6">
    <source>
        <dbReference type="ARBA" id="ARBA00023242"/>
    </source>
</evidence>
<dbReference type="InterPro" id="IPR001589">
    <property type="entry name" value="Actinin_actin-bd_CS"/>
</dbReference>
<dbReference type="SUPFAM" id="SSF47576">
    <property type="entry name" value="Calponin-homology domain, CH-domain"/>
    <property type="match status" value="1"/>
</dbReference>
<feature type="coiled-coil region" evidence="7">
    <location>
        <begin position="2995"/>
        <end position="3057"/>
    </location>
</feature>
<feature type="coiled-coil region" evidence="7">
    <location>
        <begin position="1987"/>
        <end position="2028"/>
    </location>
</feature>
<feature type="coiled-coil region" evidence="7">
    <location>
        <begin position="1129"/>
        <end position="1174"/>
    </location>
</feature>
<dbReference type="Pfam" id="PF25035">
    <property type="entry name" value="SYNE1"/>
    <property type="match status" value="1"/>
</dbReference>
<feature type="compositionally biased region" description="Acidic residues" evidence="8">
    <location>
        <begin position="5432"/>
        <end position="5446"/>
    </location>
</feature>
<proteinExistence type="predicted"/>
<dbReference type="Ensembl" id="ENSAPLT00020010140.1">
    <property type="protein sequence ID" value="ENSAPLP00020009419.1"/>
    <property type="gene ID" value="ENSAPLG00020006808.1"/>
</dbReference>
<dbReference type="FunFam" id="1.20.58.60:FF:000394">
    <property type="entry name" value="Nesprin-2"/>
    <property type="match status" value="1"/>
</dbReference>
<evidence type="ECO:0000313" key="10">
    <source>
        <dbReference type="Ensembl" id="ENSAPLP00020009419.1"/>
    </source>
</evidence>
<dbReference type="PANTHER" id="PTHR14514:SF4">
    <property type="entry name" value="NESPRIN-2"/>
    <property type="match status" value="1"/>
</dbReference>
<dbReference type="InterPro" id="IPR056887">
    <property type="entry name" value="SYNE1/2_dom"/>
</dbReference>
<feature type="domain" description="Calponin-homology (CH)" evidence="9">
    <location>
        <begin position="148"/>
        <end position="253"/>
    </location>
</feature>
<dbReference type="InterPro" id="IPR057057">
    <property type="entry name" value="Spectrin_SYNE1"/>
</dbReference>
<evidence type="ECO:0000256" key="1">
    <source>
        <dbReference type="ARBA" id="ARBA00004126"/>
    </source>
</evidence>
<feature type="coiled-coil region" evidence="7">
    <location>
        <begin position="1567"/>
        <end position="1643"/>
    </location>
</feature>
<feature type="coiled-coil region" evidence="7">
    <location>
        <begin position="5610"/>
        <end position="5656"/>
    </location>
</feature>